<accession>A0ACC0AMD5</accession>
<reference evidence="2" key="1">
    <citation type="journal article" date="2023" name="Nat. Plants">
        <title>Single-cell RNA sequencing provides a high-resolution roadmap for understanding the multicellular compartmentation of specialized metabolism.</title>
        <authorList>
            <person name="Sun S."/>
            <person name="Shen X."/>
            <person name="Li Y."/>
            <person name="Li Y."/>
            <person name="Wang S."/>
            <person name="Li R."/>
            <person name="Zhang H."/>
            <person name="Shen G."/>
            <person name="Guo B."/>
            <person name="Wei J."/>
            <person name="Xu J."/>
            <person name="St-Pierre B."/>
            <person name="Chen S."/>
            <person name="Sun C."/>
        </authorList>
    </citation>
    <scope>NUCLEOTIDE SEQUENCE [LARGE SCALE GENOMIC DNA]</scope>
</reference>
<gene>
    <name evidence="1" type="ORF">M9H77_20436</name>
</gene>
<keyword evidence="2" id="KW-1185">Reference proteome</keyword>
<evidence type="ECO:0000313" key="1">
    <source>
        <dbReference type="EMBL" id="KAI5661113.1"/>
    </source>
</evidence>
<proteinExistence type="predicted"/>
<dbReference type="EMBL" id="CM044705">
    <property type="protein sequence ID" value="KAI5661113.1"/>
    <property type="molecule type" value="Genomic_DNA"/>
</dbReference>
<evidence type="ECO:0000313" key="2">
    <source>
        <dbReference type="Proteomes" id="UP001060085"/>
    </source>
</evidence>
<name>A0ACC0AMD5_CATRO</name>
<organism evidence="1 2">
    <name type="scientific">Catharanthus roseus</name>
    <name type="common">Madagascar periwinkle</name>
    <name type="synonym">Vinca rosea</name>
    <dbReference type="NCBI Taxonomy" id="4058"/>
    <lineage>
        <taxon>Eukaryota</taxon>
        <taxon>Viridiplantae</taxon>
        <taxon>Streptophyta</taxon>
        <taxon>Embryophyta</taxon>
        <taxon>Tracheophyta</taxon>
        <taxon>Spermatophyta</taxon>
        <taxon>Magnoliopsida</taxon>
        <taxon>eudicotyledons</taxon>
        <taxon>Gunneridae</taxon>
        <taxon>Pentapetalae</taxon>
        <taxon>asterids</taxon>
        <taxon>lamiids</taxon>
        <taxon>Gentianales</taxon>
        <taxon>Apocynaceae</taxon>
        <taxon>Rauvolfioideae</taxon>
        <taxon>Vinceae</taxon>
        <taxon>Catharanthinae</taxon>
        <taxon>Catharanthus</taxon>
    </lineage>
</organism>
<dbReference type="Proteomes" id="UP001060085">
    <property type="component" value="Linkage Group LG05"/>
</dbReference>
<protein>
    <submittedName>
        <fullName evidence="1">Uncharacterized protein</fullName>
    </submittedName>
</protein>
<sequence>MVNQLHIFNFPFMAQGHMLPALDMANLFTSRGVKVTLITTHQHVPMFTKSIERSRNSGFDISIQSIKFPASEVGLPEGIESLDQVSGDDEMLPKFMRGVNLLQQPLEQLLQESRPHCLLSDMFFPWTTESAAKFGIPRLLFHGSCSFALSAAESVRRNKPFENVSTDTEEFVVPDLPHQIKLTRTQISTYERENIESDFTKMLKKVRDSESTSYGVVVNSFYELEPDYADYYINVLGRKAWHIGPFLLCNKLQAEDKAQRGKKSAIDADECLNWLDSKQPNSVIYLCFGSMANLNSAQLHEIATALESSGQNFIWVVRKCVDEENSSKWFPEGFEERTKEKGLIIKGWAPQTLILEHESVGAFVTHCGWNSTLEGICAGVPLVTWPFFAEQFFNEKLITEVLKTGYGVGARQWSRVSTEIIKGEAIANAINRVMVGDEAVEMRNRAKDLKEKARKALEEDGSSYRDLTALIEELGAYRSQAAAMVNQLHVFFFPFMAQGHILPTIDMANLFSSRGLKVTLISIQQHVPMFIKSTERSRNLGFDISIRAIKFPAAEVGLPEEIQYLDQVISSPDNLLPKFIKGVALLQQPLEQLMLESRPHCLIADLFFPWATDSAAKFGIPRLCFHGSNSFVYTVLNSLRKNRVFENVSSDYEQFVVPDIPDQIKLSRSQISELVKEDIEDDFNNLIQQSIESEGTSYGVVVNSFYELEPAYVEHYINVMGRKAWHIGPVFLCNKLEGEDKGERGKKSAIEVDECLKWLDSKEPNSVVYVCFGSVANFLAAQLHEIAMALESSAQQFIWVVRKCVDQEDRTKWFPQGFEERTKEKGLVIKGWAPQTSILEHEAIGAFVTHCGWNSTLEGISAGVPLVTWPLFAEQFINEKLLIDVLKIGVGVGSQKWAMVSTEIIKSEAIKRALNRVMLVDDDEGREMRERAKCLKEKARKAVEEGGSSYSDLTALFHELKAFHSAKTQQD</sequence>
<comment type="caution">
    <text evidence="1">The sequence shown here is derived from an EMBL/GenBank/DDBJ whole genome shotgun (WGS) entry which is preliminary data.</text>
</comment>